<protein>
    <submittedName>
        <fullName evidence="1 3">Uncharacterized protein</fullName>
    </submittedName>
</protein>
<evidence type="ECO:0000313" key="1">
    <source>
        <dbReference type="EMBL" id="VDM36874.1"/>
    </source>
</evidence>
<sequence length="144" mass="16086">MMADSSVTDRSCCVYLLRLRLITSKHKCAQCLGDIANFRWELFIQRNHSSDALGPFDIMAAVIARSQHGPDSSGLFGVAQSPVTPYPRPSRNSFTAPELSDGPTTAQMLQASYFLGLTESKSIYWKKAALFLIKFIPIVRRTKR</sequence>
<proteinExistence type="predicted"/>
<evidence type="ECO:0000313" key="2">
    <source>
        <dbReference type="Proteomes" id="UP000050794"/>
    </source>
</evidence>
<reference evidence="3" key="1">
    <citation type="submission" date="2016-06" db="UniProtKB">
        <authorList>
            <consortium name="WormBaseParasite"/>
        </authorList>
    </citation>
    <scope>IDENTIFICATION</scope>
</reference>
<dbReference type="AlphaFoldDB" id="A0A183UAZ8"/>
<dbReference type="EMBL" id="UYWY01019379">
    <property type="protein sequence ID" value="VDM36874.1"/>
    <property type="molecule type" value="Genomic_DNA"/>
</dbReference>
<accession>A0A183UAZ8</accession>
<keyword evidence="2" id="KW-1185">Reference proteome</keyword>
<dbReference type="WBParaSite" id="TCNE_0000566801-mRNA-1">
    <property type="protein sequence ID" value="TCNE_0000566801-mRNA-1"/>
    <property type="gene ID" value="TCNE_0000566801"/>
</dbReference>
<organism evidence="2 3">
    <name type="scientific">Toxocara canis</name>
    <name type="common">Canine roundworm</name>
    <dbReference type="NCBI Taxonomy" id="6265"/>
    <lineage>
        <taxon>Eukaryota</taxon>
        <taxon>Metazoa</taxon>
        <taxon>Ecdysozoa</taxon>
        <taxon>Nematoda</taxon>
        <taxon>Chromadorea</taxon>
        <taxon>Rhabditida</taxon>
        <taxon>Spirurina</taxon>
        <taxon>Ascaridomorpha</taxon>
        <taxon>Ascaridoidea</taxon>
        <taxon>Toxocaridae</taxon>
        <taxon>Toxocara</taxon>
    </lineage>
</organism>
<evidence type="ECO:0000313" key="3">
    <source>
        <dbReference type="WBParaSite" id="TCNE_0000566801-mRNA-1"/>
    </source>
</evidence>
<name>A0A183UAZ8_TOXCA</name>
<gene>
    <name evidence="1" type="ORF">TCNE_LOCUS5668</name>
</gene>
<dbReference type="Proteomes" id="UP000050794">
    <property type="component" value="Unassembled WGS sequence"/>
</dbReference>
<reference evidence="1 2" key="2">
    <citation type="submission" date="2018-11" db="EMBL/GenBank/DDBJ databases">
        <authorList>
            <consortium name="Pathogen Informatics"/>
        </authorList>
    </citation>
    <scope>NUCLEOTIDE SEQUENCE [LARGE SCALE GENOMIC DNA]</scope>
</reference>